<dbReference type="InterPro" id="IPR050164">
    <property type="entry name" value="Peptidase_C19"/>
</dbReference>
<dbReference type="InterPro" id="IPR038765">
    <property type="entry name" value="Papain-like_cys_pep_sf"/>
</dbReference>
<feature type="region of interest" description="Disordered" evidence="2">
    <location>
        <begin position="909"/>
        <end position="937"/>
    </location>
</feature>
<feature type="domain" description="USP" evidence="3">
    <location>
        <begin position="443"/>
        <end position="851"/>
    </location>
</feature>
<gene>
    <name evidence="5" type="primary">LOC106812416</name>
</gene>
<accession>A0ABM1EHV7</accession>
<proteinExistence type="inferred from homology"/>
<dbReference type="PROSITE" id="PS00973">
    <property type="entry name" value="USP_2"/>
    <property type="match status" value="1"/>
</dbReference>
<evidence type="ECO:0000259" key="3">
    <source>
        <dbReference type="PROSITE" id="PS50235"/>
    </source>
</evidence>
<feature type="region of interest" description="Disordered" evidence="2">
    <location>
        <begin position="544"/>
        <end position="598"/>
    </location>
</feature>
<evidence type="ECO:0000256" key="1">
    <source>
        <dbReference type="ARBA" id="ARBA00009085"/>
    </source>
</evidence>
<dbReference type="InterPro" id="IPR028889">
    <property type="entry name" value="USP"/>
</dbReference>
<comment type="similarity">
    <text evidence="1">Belongs to the peptidase C19 family.</text>
</comment>
<dbReference type="PANTHER" id="PTHR24006">
    <property type="entry name" value="UBIQUITIN CARBOXYL-TERMINAL HYDROLASE"/>
    <property type="match status" value="1"/>
</dbReference>
<dbReference type="SUPFAM" id="SSF54001">
    <property type="entry name" value="Cysteine proteinases"/>
    <property type="match status" value="1"/>
</dbReference>
<dbReference type="GeneID" id="106812416"/>
<dbReference type="Gene3D" id="3.90.70.10">
    <property type="entry name" value="Cysteine proteinases"/>
    <property type="match status" value="1"/>
</dbReference>
<dbReference type="PANTHER" id="PTHR24006:SF908">
    <property type="entry name" value="DEUBIQUITINATING APOPTOTIC INHIBITOR, ISOFORM A"/>
    <property type="match status" value="1"/>
</dbReference>
<dbReference type="InterPro" id="IPR018200">
    <property type="entry name" value="USP_CS"/>
</dbReference>
<dbReference type="InterPro" id="IPR001394">
    <property type="entry name" value="Peptidase_C19_UCH"/>
</dbReference>
<feature type="compositionally biased region" description="Gly residues" evidence="2">
    <location>
        <begin position="920"/>
        <end position="935"/>
    </location>
</feature>
<dbReference type="RefSeq" id="XP_014671778.1">
    <property type="nucleotide sequence ID" value="XM_014816292.1"/>
</dbReference>
<keyword evidence="4" id="KW-1185">Reference proteome</keyword>
<dbReference type="Pfam" id="PF00443">
    <property type="entry name" value="UCH"/>
    <property type="match status" value="1"/>
</dbReference>
<sequence length="943" mass="104416">MDKILESLLQSGHPPGLQKKLVEKLVTSASRPISESVCVNILQLSSKWVVNGNVTHLPASLGTKVFLSFSSHNRMVLEKYMSTDTLVLWMSTTNKTLLAWPETVKLIHGVLKLLFAHQSFTKLAHIVQRMAISYVREHPDIQVLSAIASLMLDFKHCIPHGDFTERFCIAIINDMAITEIPQDTTKFLGVVRDVKRVTDLLSFVMSNADGDCTRSSLKAVYGIIACTDDAVRPSIVLASVVQVVTMDVAVAVMQQLVTPETEDETLGVVANRMVDWLSWPLASNADSWMIALLRKLVAEQKYSIIMQLMDDRIVHIFEKLTIILVTSAHMNVLSFMLLSCQHSAQPFHKIVRQIPTMLRLLQRDGAATGYAKKLANLTYVLLHLHPGYPDLYEPMLERLQDYPRPTPEYIQQQIRDHQWSCEKPCIYQSTSVLLADRSETGKTGLVNLGNTCYMNTIIQTLYMCHDFRQLVTSSSSSSARRTILSSIETVFAFLAHSRRPAYAPTPFLTAARPPWFQPGYQQDCSEFLRYLLDQMHEEEVLVGKAATAAKSPPSRTSDGGLSGGNMSHASAVATTTQYHGDEPQQSGQRSERARSRAGMPELGSIVRRVFGGTMAYTCRCLGCGAISRREEVFTDIPLAFPVELVAGVSDIAVDRSLCALIKHFFQPEKMEGENKYFCNSCNSLQEAEKRIGVVRPPDNLVLSLLRFSYDVETHAKTKILTDVEYQRTLHLPIDARGAAGATYALFAIIVHSGTSSECGHYYCYARSNRRPNADALDRLRARSGGGNAEVGVDRLAAHSGGEAAAADADVLEDEWCCFNDDRVTFSRYESFGSVSKHFPRDTAYVLMYRRVDSCDVASSPPLVAESREETGSLLSRTLRLAVDTDNAAFIKEQEHASKRRRLGSAGVKSLPYWRDDDRGGGPPGSCGGGGPGGGFDSPIRFVC</sequence>
<dbReference type="PROSITE" id="PS50235">
    <property type="entry name" value="USP_3"/>
    <property type="match status" value="1"/>
</dbReference>
<protein>
    <submittedName>
        <fullName evidence="5">Ubiquitin carboxyl-terminal hydrolase 38-like</fullName>
    </submittedName>
</protein>
<evidence type="ECO:0000313" key="4">
    <source>
        <dbReference type="Proteomes" id="UP000695022"/>
    </source>
</evidence>
<feature type="compositionally biased region" description="Polar residues" evidence="2">
    <location>
        <begin position="553"/>
        <end position="588"/>
    </location>
</feature>
<dbReference type="Proteomes" id="UP000695022">
    <property type="component" value="Unplaced"/>
</dbReference>
<organism evidence="4 5">
    <name type="scientific">Priapulus caudatus</name>
    <name type="common">Priapulid worm</name>
    <dbReference type="NCBI Taxonomy" id="37621"/>
    <lineage>
        <taxon>Eukaryota</taxon>
        <taxon>Metazoa</taxon>
        <taxon>Ecdysozoa</taxon>
        <taxon>Scalidophora</taxon>
        <taxon>Priapulida</taxon>
        <taxon>Priapulimorpha</taxon>
        <taxon>Priapulimorphida</taxon>
        <taxon>Priapulidae</taxon>
        <taxon>Priapulus</taxon>
    </lineage>
</organism>
<name>A0ABM1EHV7_PRICU</name>
<evidence type="ECO:0000256" key="2">
    <source>
        <dbReference type="SAM" id="MobiDB-lite"/>
    </source>
</evidence>
<evidence type="ECO:0000313" key="5">
    <source>
        <dbReference type="RefSeq" id="XP_014671778.1"/>
    </source>
</evidence>
<reference evidence="5" key="1">
    <citation type="submission" date="2025-08" db="UniProtKB">
        <authorList>
            <consortium name="RefSeq"/>
        </authorList>
    </citation>
    <scope>IDENTIFICATION</scope>
</reference>
<dbReference type="InterPro" id="IPR049407">
    <property type="entry name" value="Usp38-like_N"/>
</dbReference>
<dbReference type="Pfam" id="PF21246">
    <property type="entry name" value="Usp38-like_N"/>
    <property type="match status" value="1"/>
</dbReference>